<gene>
    <name evidence="2" type="ORF">HP552_07425</name>
</gene>
<accession>A0A7Y6EUU1</accession>
<dbReference type="Pfam" id="PF14206">
    <property type="entry name" value="Cys_rich_CPCC"/>
    <property type="match status" value="1"/>
</dbReference>
<dbReference type="Proteomes" id="UP000526125">
    <property type="component" value="Unassembled WGS sequence"/>
</dbReference>
<keyword evidence="3" id="KW-1185">Reference proteome</keyword>
<dbReference type="AlphaFoldDB" id="A0A7Y6EUU1"/>
<evidence type="ECO:0000259" key="1">
    <source>
        <dbReference type="Pfam" id="PF14206"/>
    </source>
</evidence>
<reference evidence="2 3" key="1">
    <citation type="submission" date="2020-05" db="EMBL/GenBank/DDBJ databases">
        <title>Genome Sequencing of Type Strains.</title>
        <authorList>
            <person name="Lemaire J.F."/>
            <person name="Inderbitzin P."/>
            <person name="Gregorio O.A."/>
            <person name="Collins S.B."/>
            <person name="Wespe N."/>
            <person name="Knight-Connoni V."/>
        </authorList>
    </citation>
    <scope>NUCLEOTIDE SEQUENCE [LARGE SCALE GENOMIC DNA]</scope>
    <source>
        <strain evidence="2 3">LMG 21957</strain>
    </source>
</reference>
<dbReference type="RefSeq" id="WP_095288542.1">
    <property type="nucleotide sequence ID" value="NZ_JABMCB010000165.1"/>
</dbReference>
<dbReference type="InterPro" id="IPR025983">
    <property type="entry name" value="Cys_rich_CPCC"/>
</dbReference>
<dbReference type="EMBL" id="JABMCB010000165">
    <property type="protein sequence ID" value="NUU75069.1"/>
    <property type="molecule type" value="Genomic_DNA"/>
</dbReference>
<organism evidence="2 3">
    <name type="scientific">Paenibacillus xylanilyticus</name>
    <dbReference type="NCBI Taxonomy" id="248903"/>
    <lineage>
        <taxon>Bacteria</taxon>
        <taxon>Bacillati</taxon>
        <taxon>Bacillota</taxon>
        <taxon>Bacilli</taxon>
        <taxon>Bacillales</taxon>
        <taxon>Paenibacillaceae</taxon>
        <taxon>Paenibacillus</taxon>
    </lineage>
</organism>
<proteinExistence type="predicted"/>
<protein>
    <recommendedName>
        <fullName evidence="1">Cysteine-rich CPCC domain-containing protein</fullName>
    </recommendedName>
</protein>
<name>A0A7Y6EUU1_9BACL</name>
<comment type="caution">
    <text evidence="2">The sequence shown here is derived from an EMBL/GenBank/DDBJ whole genome shotgun (WGS) entry which is preliminary data.</text>
</comment>
<evidence type="ECO:0000313" key="3">
    <source>
        <dbReference type="Proteomes" id="UP000526125"/>
    </source>
</evidence>
<evidence type="ECO:0000313" key="2">
    <source>
        <dbReference type="EMBL" id="NUU75069.1"/>
    </source>
</evidence>
<sequence>MSKYTCRCCGYITLESEIHDICSICWWQDDPACWNDLDANGGANGSTSLRQAQKNYIEFGACDECMLDLVRAPSIDDVRDLKWKPFEVNR</sequence>
<feature type="domain" description="Cysteine-rich CPCC" evidence="1">
    <location>
        <begin position="4"/>
        <end position="75"/>
    </location>
</feature>